<dbReference type="InterPro" id="IPR015915">
    <property type="entry name" value="Kelch-typ_b-propeller"/>
</dbReference>
<proteinExistence type="predicted"/>
<dbReference type="Pfam" id="PF01344">
    <property type="entry name" value="Kelch_1"/>
    <property type="match status" value="1"/>
</dbReference>
<feature type="region of interest" description="Disordered" evidence="3">
    <location>
        <begin position="31"/>
        <end position="51"/>
    </location>
</feature>
<dbReference type="PIRSF" id="PIRSF037037">
    <property type="entry name" value="Kelch-like_protein_gigaxonin"/>
    <property type="match status" value="1"/>
</dbReference>
<dbReference type="AlphaFoldDB" id="A0A267H4H0"/>
<dbReference type="PANTHER" id="PTHR24412:SF494">
    <property type="entry name" value="KELCH-LIKE PROTEIN 12"/>
    <property type="match status" value="1"/>
</dbReference>
<dbReference type="InterPro" id="IPR011333">
    <property type="entry name" value="SKP1/BTB/POZ_sf"/>
</dbReference>
<dbReference type="SMART" id="SM00225">
    <property type="entry name" value="BTB"/>
    <property type="match status" value="1"/>
</dbReference>
<evidence type="ECO:0000256" key="2">
    <source>
        <dbReference type="ARBA" id="ARBA00022737"/>
    </source>
</evidence>
<organism evidence="5 6">
    <name type="scientific">Macrostomum lignano</name>
    <dbReference type="NCBI Taxonomy" id="282301"/>
    <lineage>
        <taxon>Eukaryota</taxon>
        <taxon>Metazoa</taxon>
        <taxon>Spiralia</taxon>
        <taxon>Lophotrochozoa</taxon>
        <taxon>Platyhelminthes</taxon>
        <taxon>Rhabditophora</taxon>
        <taxon>Macrostomorpha</taxon>
        <taxon>Macrostomida</taxon>
        <taxon>Macrostomidae</taxon>
        <taxon>Macrostomum</taxon>
    </lineage>
</organism>
<feature type="compositionally biased region" description="Low complexity" evidence="3">
    <location>
        <begin position="33"/>
        <end position="49"/>
    </location>
</feature>
<evidence type="ECO:0000313" key="6">
    <source>
        <dbReference type="Proteomes" id="UP000215902"/>
    </source>
</evidence>
<dbReference type="SUPFAM" id="SSF50965">
    <property type="entry name" value="Galactose oxidase, central domain"/>
    <property type="match status" value="1"/>
</dbReference>
<dbReference type="FunFam" id="3.30.710.10:FF:000001">
    <property type="entry name" value="Kelch-like family member 20"/>
    <property type="match status" value="1"/>
</dbReference>
<dbReference type="EMBL" id="NIVC01000032">
    <property type="protein sequence ID" value="PAA93173.1"/>
    <property type="molecule type" value="Genomic_DNA"/>
</dbReference>
<keyword evidence="6" id="KW-1185">Reference proteome</keyword>
<accession>A0A267H4H0</accession>
<keyword evidence="1" id="KW-0880">Kelch repeat</keyword>
<dbReference type="InterPro" id="IPR011705">
    <property type="entry name" value="BACK"/>
</dbReference>
<evidence type="ECO:0000259" key="4">
    <source>
        <dbReference type="PROSITE" id="PS50097"/>
    </source>
</evidence>
<dbReference type="PROSITE" id="PS50097">
    <property type="entry name" value="BTB"/>
    <property type="match status" value="1"/>
</dbReference>
<dbReference type="Gene3D" id="1.25.40.420">
    <property type="match status" value="1"/>
</dbReference>
<dbReference type="InterPro" id="IPR006652">
    <property type="entry name" value="Kelch_1"/>
</dbReference>
<dbReference type="Proteomes" id="UP000215902">
    <property type="component" value="Unassembled WGS sequence"/>
</dbReference>
<dbReference type="Pfam" id="PF07707">
    <property type="entry name" value="BACK"/>
    <property type="match status" value="1"/>
</dbReference>
<feature type="domain" description="BTB" evidence="4">
    <location>
        <begin position="68"/>
        <end position="135"/>
    </location>
</feature>
<comment type="caution">
    <text evidence="5">The sequence shown here is derived from an EMBL/GenBank/DDBJ whole genome shotgun (WGS) entry which is preliminary data.</text>
</comment>
<evidence type="ECO:0000313" key="5">
    <source>
        <dbReference type="EMBL" id="PAA93173.1"/>
    </source>
</evidence>
<dbReference type="OrthoDB" id="45365at2759"/>
<gene>
    <name evidence="5" type="ORF">BOX15_Mlig020738g1</name>
</gene>
<evidence type="ECO:0000256" key="1">
    <source>
        <dbReference type="ARBA" id="ARBA00022441"/>
    </source>
</evidence>
<dbReference type="Gene3D" id="2.120.10.80">
    <property type="entry name" value="Kelch-type beta propeller"/>
    <property type="match status" value="1"/>
</dbReference>
<protein>
    <recommendedName>
        <fullName evidence="4">BTB domain-containing protein</fullName>
    </recommendedName>
</protein>
<dbReference type="PANTHER" id="PTHR24412">
    <property type="entry name" value="KELCH PROTEIN"/>
    <property type="match status" value="1"/>
</dbReference>
<dbReference type="SUPFAM" id="SSF54695">
    <property type="entry name" value="POZ domain"/>
    <property type="match status" value="1"/>
</dbReference>
<sequence>MDSNRSSNISNSGCPTALAKANHLQSHSFAPTNSSVVSSSNSSSNSGSSHAAEMLSKMNELRKRDCLCDVDLLVENEVFPAHRIVLASCSDYFCAMFTGGMEESDKSSVEIKGVKADVMSELLNFVYTESVAVCMDNVQDLLPAASLLQLEGVTAACCEFLKSELHPSNVLGVTRFAELHSCHQLQQAAQLFSSRHFEDVIKEEEFWSISCQELLELVEREDLQVDSEESVYQAVMRWVRYDELGRAGDLPDLLSHIRLATLSARFITEVLDQEPLVQERHQCRDLLDAAKRYHLRPDLRHEMTEAKYRPRSGADEYMVLIGGFGKDQAPIDSVELFNPRTGNWSGLTPLPKRYRYVAAAAIKSTIYAIGGFDGRERLNAVSCLDLQDPSPGWRSITPMRHKRGLSAAASYQGRIFVCGGFDGSVRLRSLEVYDPKIDEWRLLQDMATPREGAGLLVADNALFCMGGYDGAHLLSSMERYDPKRGNWSNCEPMRMRRSGSGCAVVADTIYVCGGYGGADGQQPVHLDSVEAYHIRQGQWSSIVCMNIPRCYVGACHLNGKIFVAAGYDGTQLLSSVEAFDPIRNEWLLHDEAASCMIYGRCDTGMCVVRLK</sequence>
<dbReference type="Pfam" id="PF24681">
    <property type="entry name" value="Kelch_KLHDC2_KLHL20_DRC7"/>
    <property type="match status" value="1"/>
</dbReference>
<dbReference type="InterPro" id="IPR011043">
    <property type="entry name" value="Gal_Oxase/kelch_b-propeller"/>
</dbReference>
<keyword evidence="2" id="KW-0677">Repeat</keyword>
<dbReference type="Pfam" id="PF00651">
    <property type="entry name" value="BTB"/>
    <property type="match status" value="1"/>
</dbReference>
<reference evidence="5 6" key="1">
    <citation type="submission" date="2017-06" db="EMBL/GenBank/DDBJ databases">
        <title>A platform for efficient transgenesis in Macrostomum lignano, a flatworm model organism for stem cell research.</title>
        <authorList>
            <person name="Berezikov E."/>
        </authorList>
    </citation>
    <scope>NUCLEOTIDE SEQUENCE [LARGE SCALE GENOMIC DNA]</scope>
    <source>
        <strain evidence="5">DV1</strain>
        <tissue evidence="5">Whole organism</tissue>
    </source>
</reference>
<dbReference type="SMART" id="SM00612">
    <property type="entry name" value="Kelch"/>
    <property type="match status" value="6"/>
</dbReference>
<evidence type="ECO:0000256" key="3">
    <source>
        <dbReference type="SAM" id="MobiDB-lite"/>
    </source>
</evidence>
<dbReference type="InterPro" id="IPR000210">
    <property type="entry name" value="BTB/POZ_dom"/>
</dbReference>
<dbReference type="FunFam" id="1.25.40.420:FF:000001">
    <property type="entry name" value="Kelch-like family member 12"/>
    <property type="match status" value="1"/>
</dbReference>
<name>A0A267H4H0_9PLAT</name>
<dbReference type="STRING" id="282301.A0A267H4H0"/>
<dbReference type="SMART" id="SM00875">
    <property type="entry name" value="BACK"/>
    <property type="match status" value="1"/>
</dbReference>
<dbReference type="InterPro" id="IPR017096">
    <property type="entry name" value="BTB-kelch_protein"/>
</dbReference>
<dbReference type="Gene3D" id="3.30.710.10">
    <property type="entry name" value="Potassium Channel Kv1.1, Chain A"/>
    <property type="match status" value="1"/>
</dbReference>